<feature type="compositionally biased region" description="Acidic residues" evidence="1">
    <location>
        <begin position="71"/>
        <end position="86"/>
    </location>
</feature>
<sequence length="105" mass="12107">MHMNKFLKITAGSLIAAALMVGCNMDDNARDDNTNESMMDDAVNETNNVLDRETEDMDMMEDKDQNSLNENIEENDNGIVDDEEGNREDMIEEKKDREDRDNRDE</sequence>
<organism evidence="2 3">
    <name type="scientific">Jeotgalibacillus campisalis</name>
    <dbReference type="NCBI Taxonomy" id="220754"/>
    <lineage>
        <taxon>Bacteria</taxon>
        <taxon>Bacillati</taxon>
        <taxon>Bacillota</taxon>
        <taxon>Bacilli</taxon>
        <taxon>Bacillales</taxon>
        <taxon>Caryophanaceae</taxon>
        <taxon>Jeotgalibacillus</taxon>
    </lineage>
</organism>
<evidence type="ECO:0000313" key="3">
    <source>
        <dbReference type="Proteomes" id="UP000031972"/>
    </source>
</evidence>
<proteinExistence type="predicted"/>
<protein>
    <submittedName>
        <fullName evidence="2">Uncharacterized protein</fullName>
    </submittedName>
</protein>
<evidence type="ECO:0000256" key="1">
    <source>
        <dbReference type="SAM" id="MobiDB-lite"/>
    </source>
</evidence>
<accession>A0A0C2QZ02</accession>
<evidence type="ECO:0000313" key="2">
    <source>
        <dbReference type="EMBL" id="KIL43280.1"/>
    </source>
</evidence>
<comment type="caution">
    <text evidence="2">The sequence shown here is derived from an EMBL/GenBank/DDBJ whole genome shotgun (WGS) entry which is preliminary data.</text>
</comment>
<keyword evidence="3" id="KW-1185">Reference proteome</keyword>
<gene>
    <name evidence="2" type="ORF">KR50_36830</name>
</gene>
<dbReference type="EMBL" id="JXRR01000022">
    <property type="protein sequence ID" value="KIL43280.1"/>
    <property type="molecule type" value="Genomic_DNA"/>
</dbReference>
<name>A0A0C2QZ02_9BACL</name>
<dbReference type="Proteomes" id="UP000031972">
    <property type="component" value="Unassembled WGS sequence"/>
</dbReference>
<feature type="compositionally biased region" description="Basic and acidic residues" evidence="1">
    <location>
        <begin position="87"/>
        <end position="105"/>
    </location>
</feature>
<reference evidence="2 3" key="1">
    <citation type="submission" date="2015-01" db="EMBL/GenBank/DDBJ databases">
        <title>Jeotgalibacillus campisalis genome sequencing.</title>
        <authorList>
            <person name="Goh K.M."/>
            <person name="Chan K.-G."/>
            <person name="Yaakop A.S."/>
            <person name="Ee R."/>
            <person name="Gan H.M."/>
            <person name="Chan C.S."/>
        </authorList>
    </citation>
    <scope>NUCLEOTIDE SEQUENCE [LARGE SCALE GENOMIC DNA]</scope>
    <source>
        <strain evidence="2 3">SF-57</strain>
    </source>
</reference>
<dbReference type="PATRIC" id="fig|220754.4.peg.3694"/>
<feature type="region of interest" description="Disordered" evidence="1">
    <location>
        <begin position="52"/>
        <end position="105"/>
    </location>
</feature>
<dbReference type="AlphaFoldDB" id="A0A0C2QZ02"/>
<dbReference type="PROSITE" id="PS51257">
    <property type="entry name" value="PROKAR_LIPOPROTEIN"/>
    <property type="match status" value="1"/>
</dbReference>